<comment type="catalytic activity">
    <reaction evidence="7">
        <text>myo-inositol(out) + H(+)(out) = myo-inositol(in) + H(+)(in)</text>
        <dbReference type="Rhea" id="RHEA:60364"/>
        <dbReference type="ChEBI" id="CHEBI:15378"/>
        <dbReference type="ChEBI" id="CHEBI:17268"/>
    </reaction>
</comment>
<dbReference type="PRINTS" id="PR00171">
    <property type="entry name" value="SUGRTRNSPORT"/>
</dbReference>
<organism evidence="11 12">
    <name type="scientific">Mycena indigotica</name>
    <dbReference type="NCBI Taxonomy" id="2126181"/>
    <lineage>
        <taxon>Eukaryota</taxon>
        <taxon>Fungi</taxon>
        <taxon>Dikarya</taxon>
        <taxon>Basidiomycota</taxon>
        <taxon>Agaricomycotina</taxon>
        <taxon>Agaricomycetes</taxon>
        <taxon>Agaricomycetidae</taxon>
        <taxon>Agaricales</taxon>
        <taxon>Marasmiineae</taxon>
        <taxon>Mycenaceae</taxon>
        <taxon>Mycena</taxon>
    </lineage>
</organism>
<evidence type="ECO:0000256" key="9">
    <source>
        <dbReference type="SAM" id="Phobius"/>
    </source>
</evidence>
<name>A0A8H6VYM5_9AGAR</name>
<feature type="transmembrane region" description="Helical" evidence="9">
    <location>
        <begin position="154"/>
        <end position="174"/>
    </location>
</feature>
<evidence type="ECO:0000256" key="2">
    <source>
        <dbReference type="ARBA" id="ARBA00010992"/>
    </source>
</evidence>
<gene>
    <name evidence="11" type="ORF">MIND_01193600</name>
</gene>
<dbReference type="PANTHER" id="PTHR48020">
    <property type="entry name" value="PROTON MYO-INOSITOL COTRANSPORTER"/>
    <property type="match status" value="1"/>
</dbReference>
<dbReference type="AlphaFoldDB" id="A0A8H6VYM5"/>
<proteinExistence type="inferred from homology"/>
<feature type="transmembrane region" description="Helical" evidence="9">
    <location>
        <begin position="244"/>
        <end position="267"/>
    </location>
</feature>
<keyword evidence="12" id="KW-1185">Reference proteome</keyword>
<sequence length="622" mass="70268">MSDDEKQIEGSSVEHHETQNAEGMTNNVNARIQNPLHGIPQEKLLAQVEAFAREREMEDILPSLKKGALIAQNPSGFEKIAMLTEEDRTVIRRETTHKWHQTKALYYTIILCSIAAAVQGWDQTGSNGANLSFPEEFGISPEDPDPVKASRNQWIVGVVNAAPYIACALCGCWLSDPINHFLGRRGAIFISALFCFFPVIGSGFTRTWQELFVTRILMGIGMGLKAATVPVFSAENTPANIRGGLVMSWQMWTAFGIFLGFAANLVFFQMGRLAWRFQLGSAFVPVVPLLVGVYFCPESPRWLMKKNRYRDAFKSLCRLRNSELQAARDLYYVHRQLEEEFKVMQGSNFFTRFIELFTIPRVRRATLASFVVMIAQQMCGINANYRLLFLYDLPTGRLQSIECIAGIFRIWPGQLCFRNSCRLGILLTLPAFGRRNLLLSTFPNMAWSLLVAGFCFYIPKESPARTPLIALFIYIFACFYSPGEGPVPFTYSAEVFPLTHREMGMSWAVATCLFWSSVLSVSFPRLQGATGSVGAFAFYAGCNVVALVMIFFLVPETKQRTLEELDYVFGVPTRTHASYQLNKALPYFVKRYILRRKDVTLEPLYNFDEVESITVWEKGAGH</sequence>
<dbReference type="GO" id="GO:0022857">
    <property type="term" value="F:transmembrane transporter activity"/>
    <property type="evidence" value="ECO:0007669"/>
    <property type="project" value="InterPro"/>
</dbReference>
<keyword evidence="4 9" id="KW-0812">Transmembrane</keyword>
<dbReference type="PROSITE" id="PS50850">
    <property type="entry name" value="MFS"/>
    <property type="match status" value="1"/>
</dbReference>
<dbReference type="RefSeq" id="XP_037215372.1">
    <property type="nucleotide sequence ID" value="XM_037368446.1"/>
</dbReference>
<evidence type="ECO:0000259" key="10">
    <source>
        <dbReference type="PROSITE" id="PS50850"/>
    </source>
</evidence>
<dbReference type="Pfam" id="PF00083">
    <property type="entry name" value="Sugar_tr"/>
    <property type="match status" value="1"/>
</dbReference>
<dbReference type="InterPro" id="IPR020846">
    <property type="entry name" value="MFS_dom"/>
</dbReference>
<dbReference type="OrthoDB" id="5290825at2759"/>
<protein>
    <submittedName>
        <fullName evidence="11">Putative polyol transporter 1</fullName>
    </submittedName>
</protein>
<dbReference type="InterPro" id="IPR003663">
    <property type="entry name" value="Sugar/inositol_transpt"/>
</dbReference>
<feature type="transmembrane region" description="Helical" evidence="9">
    <location>
        <begin position="503"/>
        <end position="523"/>
    </location>
</feature>
<dbReference type="PANTHER" id="PTHR48020:SF4">
    <property type="entry name" value="SYMPORT, PUTATIVE (AFU_ORTHOLOGUE AFUA_3G11790)-RELATED"/>
    <property type="match status" value="1"/>
</dbReference>
<comment type="caution">
    <text evidence="11">The sequence shown here is derived from an EMBL/GenBank/DDBJ whole genome shotgun (WGS) entry which is preliminary data.</text>
</comment>
<dbReference type="GeneID" id="59350962"/>
<dbReference type="SUPFAM" id="SSF103473">
    <property type="entry name" value="MFS general substrate transporter"/>
    <property type="match status" value="1"/>
</dbReference>
<dbReference type="PROSITE" id="PS00217">
    <property type="entry name" value="SUGAR_TRANSPORT_2"/>
    <property type="match status" value="1"/>
</dbReference>
<dbReference type="Gene3D" id="1.20.1250.20">
    <property type="entry name" value="MFS general substrate transporter like domains"/>
    <property type="match status" value="1"/>
</dbReference>
<keyword evidence="3" id="KW-0813">Transport</keyword>
<feature type="transmembrane region" description="Helical" evidence="9">
    <location>
        <begin position="273"/>
        <end position="296"/>
    </location>
</feature>
<evidence type="ECO:0000256" key="7">
    <source>
        <dbReference type="ARBA" id="ARBA00049119"/>
    </source>
</evidence>
<evidence type="ECO:0000256" key="5">
    <source>
        <dbReference type="ARBA" id="ARBA00022989"/>
    </source>
</evidence>
<evidence type="ECO:0000256" key="6">
    <source>
        <dbReference type="ARBA" id="ARBA00023136"/>
    </source>
</evidence>
<evidence type="ECO:0000256" key="8">
    <source>
        <dbReference type="SAM" id="MobiDB-lite"/>
    </source>
</evidence>
<reference evidence="11" key="1">
    <citation type="submission" date="2020-05" db="EMBL/GenBank/DDBJ databases">
        <title>Mycena genomes resolve the evolution of fungal bioluminescence.</title>
        <authorList>
            <person name="Tsai I.J."/>
        </authorList>
    </citation>
    <scope>NUCLEOTIDE SEQUENCE</scope>
    <source>
        <strain evidence="11">171206Taipei</strain>
    </source>
</reference>
<dbReference type="InterPro" id="IPR050814">
    <property type="entry name" value="Myo-inositol_Transporter"/>
</dbReference>
<comment type="subcellular location">
    <subcellularLocation>
        <location evidence="1">Membrane</location>
        <topology evidence="1">Multi-pass membrane protein</topology>
    </subcellularLocation>
</comment>
<evidence type="ECO:0000256" key="1">
    <source>
        <dbReference type="ARBA" id="ARBA00004141"/>
    </source>
</evidence>
<keyword evidence="5 9" id="KW-1133">Transmembrane helix</keyword>
<dbReference type="EMBL" id="JACAZF010000011">
    <property type="protein sequence ID" value="KAF7292944.1"/>
    <property type="molecule type" value="Genomic_DNA"/>
</dbReference>
<accession>A0A8H6VYM5</accession>
<dbReference type="InterPro" id="IPR005828">
    <property type="entry name" value="MFS_sugar_transport-like"/>
</dbReference>
<feature type="domain" description="Major facilitator superfamily (MFS) profile" evidence="10">
    <location>
        <begin position="108"/>
        <end position="558"/>
    </location>
</feature>
<comment type="similarity">
    <text evidence="2">Belongs to the major facilitator superfamily. Sugar transporter (TC 2.A.1.1) family.</text>
</comment>
<feature type="transmembrane region" description="Helical" evidence="9">
    <location>
        <begin position="466"/>
        <end position="483"/>
    </location>
</feature>
<feature type="transmembrane region" description="Helical" evidence="9">
    <location>
        <begin position="104"/>
        <end position="121"/>
    </location>
</feature>
<dbReference type="InterPro" id="IPR036259">
    <property type="entry name" value="MFS_trans_sf"/>
</dbReference>
<feature type="transmembrane region" description="Helical" evidence="9">
    <location>
        <begin position="437"/>
        <end position="459"/>
    </location>
</feature>
<feature type="compositionally biased region" description="Basic and acidic residues" evidence="8">
    <location>
        <begin position="1"/>
        <end position="19"/>
    </location>
</feature>
<keyword evidence="6 9" id="KW-0472">Membrane</keyword>
<feature type="region of interest" description="Disordered" evidence="8">
    <location>
        <begin position="1"/>
        <end position="25"/>
    </location>
</feature>
<feature type="transmembrane region" description="Helical" evidence="9">
    <location>
        <begin position="211"/>
        <end position="232"/>
    </location>
</feature>
<dbReference type="FunFam" id="1.20.1250.20:FF:000474">
    <property type="entry name" value="Sugar transporter, putative"/>
    <property type="match status" value="1"/>
</dbReference>
<feature type="transmembrane region" description="Helical" evidence="9">
    <location>
        <begin position="535"/>
        <end position="554"/>
    </location>
</feature>
<feature type="transmembrane region" description="Helical" evidence="9">
    <location>
        <begin position="186"/>
        <end position="205"/>
    </location>
</feature>
<dbReference type="GO" id="GO:0015798">
    <property type="term" value="P:myo-inositol transport"/>
    <property type="evidence" value="ECO:0007669"/>
    <property type="project" value="UniProtKB-ARBA"/>
</dbReference>
<evidence type="ECO:0000313" key="11">
    <source>
        <dbReference type="EMBL" id="KAF7292944.1"/>
    </source>
</evidence>
<dbReference type="GO" id="GO:0016020">
    <property type="term" value="C:membrane"/>
    <property type="evidence" value="ECO:0007669"/>
    <property type="project" value="UniProtKB-SubCell"/>
</dbReference>
<evidence type="ECO:0000256" key="3">
    <source>
        <dbReference type="ARBA" id="ARBA00022448"/>
    </source>
</evidence>
<dbReference type="GO" id="GO:0015791">
    <property type="term" value="P:polyol transmembrane transport"/>
    <property type="evidence" value="ECO:0007669"/>
    <property type="project" value="UniProtKB-ARBA"/>
</dbReference>
<evidence type="ECO:0000256" key="4">
    <source>
        <dbReference type="ARBA" id="ARBA00022692"/>
    </source>
</evidence>
<dbReference type="Proteomes" id="UP000636479">
    <property type="component" value="Unassembled WGS sequence"/>
</dbReference>
<dbReference type="InterPro" id="IPR005829">
    <property type="entry name" value="Sugar_transporter_CS"/>
</dbReference>
<evidence type="ECO:0000313" key="12">
    <source>
        <dbReference type="Proteomes" id="UP000636479"/>
    </source>
</evidence>